<reference evidence="2 3" key="1">
    <citation type="submission" date="2019-08" db="EMBL/GenBank/DDBJ databases">
        <title>Genomic characterization of a novel candidate phylum (ARYD3) from a high temperature, high salinity tertiary oil reservoir in north central Oklahoma, USA.</title>
        <authorList>
            <person name="Youssef N.H."/>
            <person name="Yadav A."/>
            <person name="Elshahed M.S."/>
        </authorList>
    </citation>
    <scope>NUCLEOTIDE SEQUENCE [LARGE SCALE GENOMIC DNA]</scope>
    <source>
        <strain evidence="2">ARYD1</strain>
    </source>
</reference>
<dbReference type="PANTHER" id="PTHR34351">
    <property type="entry name" value="SLR1927 PROTEIN-RELATED"/>
    <property type="match status" value="1"/>
</dbReference>
<organism evidence="2 3">
    <name type="scientific">Flexistipes sinusarabici</name>
    <dbReference type="NCBI Taxonomy" id="2352"/>
    <lineage>
        <taxon>Bacteria</taxon>
        <taxon>Pseudomonadati</taxon>
        <taxon>Deferribacterota</taxon>
        <taxon>Deferribacteres</taxon>
        <taxon>Deferribacterales</taxon>
        <taxon>Flexistipitaceae</taxon>
        <taxon>Flexistipes</taxon>
    </lineage>
</organism>
<proteinExistence type="predicted"/>
<feature type="transmembrane region" description="Helical" evidence="1">
    <location>
        <begin position="20"/>
        <end position="36"/>
    </location>
</feature>
<comment type="caution">
    <text evidence="2">The sequence shown here is derived from an EMBL/GenBank/DDBJ whole genome shotgun (WGS) entry which is preliminary data.</text>
</comment>
<gene>
    <name evidence="2" type="ORF">FXF49_03045</name>
</gene>
<evidence type="ECO:0000313" key="2">
    <source>
        <dbReference type="EMBL" id="TYB34089.1"/>
    </source>
</evidence>
<name>A0A5D0MSG4_FLESI</name>
<keyword evidence="1" id="KW-0472">Membrane</keyword>
<dbReference type="AlphaFoldDB" id="A0A5D0MSG4"/>
<evidence type="ECO:0000256" key="1">
    <source>
        <dbReference type="SAM" id="Phobius"/>
    </source>
</evidence>
<accession>A0A5D0MSG4</accession>
<keyword evidence="1" id="KW-0812">Transmembrane</keyword>
<dbReference type="RefSeq" id="WP_303700436.1">
    <property type="nucleotide sequence ID" value="NZ_VSIV01000076.1"/>
</dbReference>
<dbReference type="EMBL" id="VSIV01000076">
    <property type="protein sequence ID" value="TYB34089.1"/>
    <property type="molecule type" value="Genomic_DNA"/>
</dbReference>
<feature type="transmembrane region" description="Helical" evidence="1">
    <location>
        <begin position="42"/>
        <end position="61"/>
    </location>
</feature>
<protein>
    <submittedName>
        <fullName evidence="2">DUF58 domain-containing protein</fullName>
    </submittedName>
</protein>
<keyword evidence="1" id="KW-1133">Transmembrane helix</keyword>
<sequence>MKKSALKRTTNFKPVYFTKAGWFYIIVTIVLGFAAVNTGNNLIFIIVSFLLAVMAISGFYGKKNINNIKINLRMPAEIYAGSAFIVKLKAENEKKFLDSYLLKIRFYESEVFFGRIGRQSSKEGKTDLIFQKRGVNRIKEIVLYSRFPFNFFVRCKRIPVNSEAVVFPKPVKSNESARSYSLNETEGTAAKDNQVSEELSSIRNYEYGDSLRLIHWKHFAKSDELKAKNFSGGLNSPVVIDLSGLDFVSESEISAAAYDIIDLIKMNIPVGLKTDNDYFPPDMSHGHKLNLLRYLALYDDNK</sequence>
<dbReference type="Proteomes" id="UP000323337">
    <property type="component" value="Unassembled WGS sequence"/>
</dbReference>
<evidence type="ECO:0000313" key="3">
    <source>
        <dbReference type="Proteomes" id="UP000323337"/>
    </source>
</evidence>
<dbReference type="PANTHER" id="PTHR34351:SF1">
    <property type="entry name" value="SLR1927 PROTEIN"/>
    <property type="match status" value="1"/>
</dbReference>